<comment type="caution">
    <text evidence="3">The sequence shown here is derived from an EMBL/GenBank/DDBJ whole genome shotgun (WGS) entry which is preliminary data.</text>
</comment>
<accession>A0A1V9XL49</accession>
<dbReference type="EMBL" id="MNPL01008780">
    <property type="protein sequence ID" value="OQR74068.1"/>
    <property type="molecule type" value="Genomic_DNA"/>
</dbReference>
<evidence type="ECO:0000313" key="4">
    <source>
        <dbReference type="Proteomes" id="UP000192247"/>
    </source>
</evidence>
<dbReference type="PROSITE" id="PS50157">
    <property type="entry name" value="ZINC_FINGER_C2H2_2"/>
    <property type="match status" value="1"/>
</dbReference>
<dbReference type="SUPFAM" id="SSF57667">
    <property type="entry name" value="beta-beta-alpha zinc fingers"/>
    <property type="match status" value="1"/>
</dbReference>
<organism evidence="3 4">
    <name type="scientific">Tropilaelaps mercedesae</name>
    <dbReference type="NCBI Taxonomy" id="418985"/>
    <lineage>
        <taxon>Eukaryota</taxon>
        <taxon>Metazoa</taxon>
        <taxon>Ecdysozoa</taxon>
        <taxon>Arthropoda</taxon>
        <taxon>Chelicerata</taxon>
        <taxon>Arachnida</taxon>
        <taxon>Acari</taxon>
        <taxon>Parasitiformes</taxon>
        <taxon>Mesostigmata</taxon>
        <taxon>Gamasina</taxon>
        <taxon>Dermanyssoidea</taxon>
        <taxon>Laelapidae</taxon>
        <taxon>Tropilaelaps</taxon>
    </lineage>
</organism>
<dbReference type="InterPro" id="IPR036236">
    <property type="entry name" value="Znf_C2H2_sf"/>
</dbReference>
<reference evidence="3 4" key="1">
    <citation type="journal article" date="2017" name="Gigascience">
        <title>Draft genome of the honey bee ectoparasitic mite, Tropilaelaps mercedesae, is shaped by the parasitic life history.</title>
        <authorList>
            <person name="Dong X."/>
            <person name="Armstrong S.D."/>
            <person name="Xia D."/>
            <person name="Makepeace B.L."/>
            <person name="Darby A.C."/>
            <person name="Kadowaki T."/>
        </authorList>
    </citation>
    <scope>NUCLEOTIDE SEQUENCE [LARGE SCALE GENOMIC DNA]</scope>
    <source>
        <strain evidence="3">Wuxi-XJTLU</strain>
    </source>
</reference>
<dbReference type="InParanoid" id="A0A1V9XL49"/>
<dbReference type="AlphaFoldDB" id="A0A1V9XL49"/>
<sequence length="128" mass="14791">MHRYRLCHRAKRYTLHSCPYCTVGPMSTLVFQMHLRMHKICKTKPYICPTCTASFVTQAQSHFSCAYCPRGFVTEYLVQRHEKIHRKNHLNTSKPSERRFLSSTSSAFDGGMDLSEPMAISTTVQEVE</sequence>
<dbReference type="GO" id="GO:0008270">
    <property type="term" value="F:zinc ion binding"/>
    <property type="evidence" value="ECO:0007669"/>
    <property type="project" value="UniProtKB-KW"/>
</dbReference>
<keyword evidence="1" id="KW-0863">Zinc-finger</keyword>
<evidence type="ECO:0000313" key="3">
    <source>
        <dbReference type="EMBL" id="OQR74068.1"/>
    </source>
</evidence>
<protein>
    <recommendedName>
        <fullName evidence="2">C2H2-type domain-containing protein</fullName>
    </recommendedName>
</protein>
<gene>
    <name evidence="3" type="ORF">BIW11_03467</name>
</gene>
<keyword evidence="1" id="KW-0862">Zinc</keyword>
<feature type="domain" description="C2H2-type" evidence="2">
    <location>
        <begin position="63"/>
        <end position="90"/>
    </location>
</feature>
<keyword evidence="1" id="KW-0479">Metal-binding</keyword>
<name>A0A1V9XL49_9ACAR</name>
<dbReference type="InterPro" id="IPR013087">
    <property type="entry name" value="Znf_C2H2_type"/>
</dbReference>
<dbReference type="Proteomes" id="UP000192247">
    <property type="component" value="Unassembled WGS sequence"/>
</dbReference>
<dbReference type="SMART" id="SM00355">
    <property type="entry name" value="ZnF_C2H2"/>
    <property type="match status" value="2"/>
</dbReference>
<proteinExistence type="predicted"/>
<evidence type="ECO:0000259" key="2">
    <source>
        <dbReference type="PROSITE" id="PS50157"/>
    </source>
</evidence>
<dbReference type="PROSITE" id="PS00028">
    <property type="entry name" value="ZINC_FINGER_C2H2_1"/>
    <property type="match status" value="1"/>
</dbReference>
<keyword evidence="4" id="KW-1185">Reference proteome</keyword>
<evidence type="ECO:0000256" key="1">
    <source>
        <dbReference type="PROSITE-ProRule" id="PRU00042"/>
    </source>
</evidence>